<evidence type="ECO:0000259" key="2">
    <source>
        <dbReference type="PROSITE" id="PS50004"/>
    </source>
</evidence>
<evidence type="ECO:0000313" key="4">
    <source>
        <dbReference type="Proteomes" id="UP000789390"/>
    </source>
</evidence>
<dbReference type="Proteomes" id="UP000789390">
    <property type="component" value="Unassembled WGS sequence"/>
</dbReference>
<dbReference type="PANTHER" id="PTHR10024">
    <property type="entry name" value="SYNAPTOTAGMIN"/>
    <property type="match status" value="1"/>
</dbReference>
<evidence type="ECO:0000313" key="3">
    <source>
        <dbReference type="EMBL" id="CAH0103864.1"/>
    </source>
</evidence>
<dbReference type="GO" id="GO:0005886">
    <property type="term" value="C:plasma membrane"/>
    <property type="evidence" value="ECO:0007669"/>
    <property type="project" value="TreeGrafter"/>
</dbReference>
<keyword evidence="1" id="KW-0812">Transmembrane</keyword>
<evidence type="ECO:0000256" key="1">
    <source>
        <dbReference type="SAM" id="Phobius"/>
    </source>
</evidence>
<dbReference type="GO" id="GO:0048791">
    <property type="term" value="P:calcium ion-regulated exocytosis of neurotransmitter"/>
    <property type="evidence" value="ECO:0007669"/>
    <property type="project" value="TreeGrafter"/>
</dbReference>
<accession>A0A8J2WGU4</accession>
<gene>
    <name evidence="3" type="ORF">DGAL_LOCUS6541</name>
</gene>
<dbReference type="GO" id="GO:0030424">
    <property type="term" value="C:axon"/>
    <property type="evidence" value="ECO:0007669"/>
    <property type="project" value="TreeGrafter"/>
</dbReference>
<name>A0A8J2WGU4_9CRUS</name>
<dbReference type="PANTHER" id="PTHR10024:SF344">
    <property type="entry name" value="SYNAPTOTAGMIN-7"/>
    <property type="match status" value="1"/>
</dbReference>
<dbReference type="AlphaFoldDB" id="A0A8J2WGU4"/>
<dbReference type="InterPro" id="IPR035892">
    <property type="entry name" value="C2_domain_sf"/>
</dbReference>
<dbReference type="GO" id="GO:0006906">
    <property type="term" value="P:vesicle fusion"/>
    <property type="evidence" value="ECO:0007669"/>
    <property type="project" value="TreeGrafter"/>
</dbReference>
<dbReference type="GO" id="GO:0001786">
    <property type="term" value="F:phosphatidylserine binding"/>
    <property type="evidence" value="ECO:0007669"/>
    <property type="project" value="TreeGrafter"/>
</dbReference>
<dbReference type="InterPro" id="IPR000008">
    <property type="entry name" value="C2_dom"/>
</dbReference>
<dbReference type="Gene3D" id="2.60.40.150">
    <property type="entry name" value="C2 domain"/>
    <property type="match status" value="1"/>
</dbReference>
<dbReference type="EMBL" id="CAKKLH010000116">
    <property type="protein sequence ID" value="CAH0103864.1"/>
    <property type="molecule type" value="Genomic_DNA"/>
</dbReference>
<dbReference type="PROSITE" id="PS50004">
    <property type="entry name" value="C2"/>
    <property type="match status" value="1"/>
</dbReference>
<organism evidence="3 4">
    <name type="scientific">Daphnia galeata</name>
    <dbReference type="NCBI Taxonomy" id="27404"/>
    <lineage>
        <taxon>Eukaryota</taxon>
        <taxon>Metazoa</taxon>
        <taxon>Ecdysozoa</taxon>
        <taxon>Arthropoda</taxon>
        <taxon>Crustacea</taxon>
        <taxon>Branchiopoda</taxon>
        <taxon>Diplostraca</taxon>
        <taxon>Cladocera</taxon>
        <taxon>Anomopoda</taxon>
        <taxon>Daphniidae</taxon>
        <taxon>Daphnia</taxon>
    </lineage>
</organism>
<dbReference type="GO" id="GO:0030276">
    <property type="term" value="F:clathrin binding"/>
    <property type="evidence" value="ECO:0007669"/>
    <property type="project" value="TreeGrafter"/>
</dbReference>
<dbReference type="OrthoDB" id="10259057at2759"/>
<dbReference type="SUPFAM" id="SSF49562">
    <property type="entry name" value="C2 domain (Calcium/lipid-binding domain, CaLB)"/>
    <property type="match status" value="1"/>
</dbReference>
<protein>
    <recommendedName>
        <fullName evidence="2">C2 domain-containing protein</fullName>
    </recommendedName>
</protein>
<dbReference type="GO" id="GO:0070382">
    <property type="term" value="C:exocytic vesicle"/>
    <property type="evidence" value="ECO:0007669"/>
    <property type="project" value="TreeGrafter"/>
</dbReference>
<keyword evidence="1" id="KW-0472">Membrane</keyword>
<comment type="caution">
    <text evidence="3">The sequence shown here is derived from an EMBL/GenBank/DDBJ whole genome shotgun (WGS) entry which is preliminary data.</text>
</comment>
<dbReference type="GO" id="GO:0098793">
    <property type="term" value="C:presynapse"/>
    <property type="evidence" value="ECO:0007669"/>
    <property type="project" value="GOC"/>
</dbReference>
<dbReference type="Pfam" id="PF00168">
    <property type="entry name" value="C2"/>
    <property type="match status" value="1"/>
</dbReference>
<keyword evidence="1" id="KW-1133">Transmembrane helix</keyword>
<keyword evidence="4" id="KW-1185">Reference proteome</keyword>
<dbReference type="GO" id="GO:0005544">
    <property type="term" value="F:calcium-dependent phospholipid binding"/>
    <property type="evidence" value="ECO:0007669"/>
    <property type="project" value="TreeGrafter"/>
</dbReference>
<reference evidence="3" key="1">
    <citation type="submission" date="2021-11" db="EMBL/GenBank/DDBJ databases">
        <authorList>
            <person name="Schell T."/>
        </authorList>
    </citation>
    <scope>NUCLEOTIDE SEQUENCE</scope>
    <source>
        <strain evidence="3">M5</strain>
    </source>
</reference>
<feature type="transmembrane region" description="Helical" evidence="1">
    <location>
        <begin position="47"/>
        <end position="75"/>
    </location>
</feature>
<dbReference type="GO" id="GO:0000149">
    <property type="term" value="F:SNARE binding"/>
    <property type="evidence" value="ECO:0007669"/>
    <property type="project" value="TreeGrafter"/>
</dbReference>
<sequence>MESSTYVCEPNQVTIHCFVSWLLFPNRLEVADASGSSSFLDFKVSNLFLAAFIAVCGFSVFIMFTAMMCCLFCWWKRNKFNNRKKMKNNFIVKQRSSRTNLNTPVIRSEDIISFVLPAQKNHALGEPHQSNALTESNPLKATPILGSVGNYRGNHNSLNPSNLNLKHYSPGQETNENINNCRAKIGFSIQMDSSRRLLILKILGALNLPARSKNIAPDPYVKIIILPERQIKCVTKTVKSNRNPFVQSNFLNWDMSGLNLNETEILLVVRDRPESSRYERCVSRSITLGQAIFCVAEFDEVNYHRRQVRWCLLEIPSTISPCTDIMVITNPRCSKGEMLISLLYQVDHGRMILELLQIRPMPVLNLNTQDKEKVTIKVLLYERGYLISSRRTNSIRRDEATALIREKFVFALHPHVLHEASCQLVLVTKSPIGTLEPREHWDGLLWGTVTFFLHGQIVQALPPGLTTGMTWHTDPEFLSNAGIRYYNYKIRKSNVLSVIVLSVHV</sequence>
<dbReference type="GO" id="GO:0005509">
    <property type="term" value="F:calcium ion binding"/>
    <property type="evidence" value="ECO:0007669"/>
    <property type="project" value="TreeGrafter"/>
</dbReference>
<proteinExistence type="predicted"/>
<feature type="domain" description="C2" evidence="2">
    <location>
        <begin position="181"/>
        <end position="311"/>
    </location>
</feature>